<dbReference type="GO" id="GO:0008408">
    <property type="term" value="F:3'-5' exonuclease activity"/>
    <property type="evidence" value="ECO:0007669"/>
    <property type="project" value="TreeGrafter"/>
</dbReference>
<gene>
    <name evidence="5" type="ORF">HRH59_04750</name>
</gene>
<dbReference type="PANTHER" id="PTHR30231">
    <property type="entry name" value="DNA POLYMERASE III SUBUNIT EPSILON"/>
    <property type="match status" value="1"/>
</dbReference>
<dbReference type="InterPro" id="IPR036397">
    <property type="entry name" value="RNaseH_sf"/>
</dbReference>
<dbReference type="Proteomes" id="UP000523161">
    <property type="component" value="Unassembled WGS sequence"/>
</dbReference>
<dbReference type="SUPFAM" id="SSF53098">
    <property type="entry name" value="Ribonuclease H-like"/>
    <property type="match status" value="1"/>
</dbReference>
<reference evidence="5 6" key="1">
    <citation type="submission" date="2020-06" db="EMBL/GenBank/DDBJ databases">
        <title>Rheinheimera sp. nov., a marine bacterium isolated from coastal.</title>
        <authorList>
            <person name="Yu Q."/>
            <person name="Qi Y."/>
            <person name="Pu J."/>
        </authorList>
    </citation>
    <scope>NUCLEOTIDE SEQUENCE [LARGE SCALE GENOMIC DNA]</scope>
    <source>
        <strain evidence="5 6">YQF-2</strain>
    </source>
</reference>
<comment type="caution">
    <text evidence="5">The sequence shown here is derived from an EMBL/GenBank/DDBJ whole genome shotgun (WGS) entry which is preliminary data.</text>
</comment>
<dbReference type="InterPro" id="IPR013520">
    <property type="entry name" value="Ribonucl_H"/>
</dbReference>
<evidence type="ECO:0000313" key="5">
    <source>
        <dbReference type="EMBL" id="NRQ41882.1"/>
    </source>
</evidence>
<dbReference type="GO" id="GO:0006259">
    <property type="term" value="P:DNA metabolic process"/>
    <property type="evidence" value="ECO:0007669"/>
    <property type="project" value="UniProtKB-ARBA"/>
</dbReference>
<keyword evidence="3" id="KW-0269">Exonuclease</keyword>
<evidence type="ECO:0000313" key="6">
    <source>
        <dbReference type="Proteomes" id="UP000523161"/>
    </source>
</evidence>
<proteinExistence type="predicted"/>
<dbReference type="PANTHER" id="PTHR30231:SF4">
    <property type="entry name" value="PROTEIN NEN2"/>
    <property type="match status" value="1"/>
</dbReference>
<sequence>MFLHWLRRKNPVLNEVVNNFSKEPYPAPATRVANCNFLALDLELTGLNARKDHIVSIGWVPIRDREIILAEAKHYLINSPVSVGQSAVYHGLHDRHLENAHDIAEVLTQLLKQYAGYVFVAHHSALDEQFLRMACQRCFGKTPRFRFVDTMKIEWQRLLRRGKVVKHDALKLAACLERHGLPAMPDHHALEDAYSSALLLLSELKPGGENMTLADLYLLSR</sequence>
<name>A0A7Y5EHM2_9GAMM</name>
<dbReference type="InterPro" id="IPR012337">
    <property type="entry name" value="RNaseH-like_sf"/>
</dbReference>
<dbReference type="SMART" id="SM00479">
    <property type="entry name" value="EXOIII"/>
    <property type="match status" value="1"/>
</dbReference>
<dbReference type="RefSeq" id="WP_173500131.1">
    <property type="nucleotide sequence ID" value="NZ_JABSOD010000004.1"/>
</dbReference>
<dbReference type="GO" id="GO:0005829">
    <property type="term" value="C:cytosol"/>
    <property type="evidence" value="ECO:0007669"/>
    <property type="project" value="TreeGrafter"/>
</dbReference>
<keyword evidence="1" id="KW-0540">Nuclease</keyword>
<dbReference type="CDD" id="cd06127">
    <property type="entry name" value="DEDDh"/>
    <property type="match status" value="1"/>
</dbReference>
<feature type="domain" description="Exonuclease" evidence="4">
    <location>
        <begin position="36"/>
        <end position="209"/>
    </location>
</feature>
<dbReference type="Pfam" id="PF00929">
    <property type="entry name" value="RNase_T"/>
    <property type="match status" value="1"/>
</dbReference>
<protein>
    <submittedName>
        <fullName evidence="5">DNA polymerase III subunit epsilon</fullName>
    </submittedName>
</protein>
<evidence type="ECO:0000256" key="1">
    <source>
        <dbReference type="ARBA" id="ARBA00022722"/>
    </source>
</evidence>
<keyword evidence="2" id="KW-0378">Hydrolase</keyword>
<keyword evidence="6" id="KW-1185">Reference proteome</keyword>
<evidence type="ECO:0000256" key="2">
    <source>
        <dbReference type="ARBA" id="ARBA00022801"/>
    </source>
</evidence>
<dbReference type="AlphaFoldDB" id="A0A7Y5EHM2"/>
<dbReference type="GO" id="GO:0003676">
    <property type="term" value="F:nucleic acid binding"/>
    <property type="evidence" value="ECO:0007669"/>
    <property type="project" value="InterPro"/>
</dbReference>
<dbReference type="Gene3D" id="3.30.420.10">
    <property type="entry name" value="Ribonuclease H-like superfamily/Ribonuclease H"/>
    <property type="match status" value="1"/>
</dbReference>
<evidence type="ECO:0000259" key="4">
    <source>
        <dbReference type="SMART" id="SM00479"/>
    </source>
</evidence>
<evidence type="ECO:0000256" key="3">
    <source>
        <dbReference type="ARBA" id="ARBA00022839"/>
    </source>
</evidence>
<organism evidence="5 6">
    <name type="scientific">Rheinheimera lutimaris</name>
    <dbReference type="NCBI Taxonomy" id="2740584"/>
    <lineage>
        <taxon>Bacteria</taxon>
        <taxon>Pseudomonadati</taxon>
        <taxon>Pseudomonadota</taxon>
        <taxon>Gammaproteobacteria</taxon>
        <taxon>Chromatiales</taxon>
        <taxon>Chromatiaceae</taxon>
        <taxon>Rheinheimera</taxon>
    </lineage>
</organism>
<accession>A0A7Y5EHM2</accession>
<dbReference type="EMBL" id="JABSOD010000004">
    <property type="protein sequence ID" value="NRQ41882.1"/>
    <property type="molecule type" value="Genomic_DNA"/>
</dbReference>